<keyword evidence="8" id="KW-1185">Reference proteome</keyword>
<dbReference type="InterPro" id="IPR036962">
    <property type="entry name" value="Glyco_hydro_3_N_sf"/>
</dbReference>
<dbReference type="GO" id="GO:0004563">
    <property type="term" value="F:beta-N-acetylhexosaminidase activity"/>
    <property type="evidence" value="ECO:0007669"/>
    <property type="project" value="UniProtKB-EC"/>
</dbReference>
<evidence type="ECO:0000313" key="8">
    <source>
        <dbReference type="Proteomes" id="UP000634004"/>
    </source>
</evidence>
<dbReference type="InterPro" id="IPR001764">
    <property type="entry name" value="Glyco_hydro_3_N"/>
</dbReference>
<reference evidence="7" key="1">
    <citation type="journal article" date="2014" name="Int. J. Syst. Evol. Microbiol.">
        <title>Complete genome sequence of Corynebacterium casei LMG S-19264T (=DSM 44701T), isolated from a smear-ripened cheese.</title>
        <authorList>
            <consortium name="US DOE Joint Genome Institute (JGI-PGF)"/>
            <person name="Walter F."/>
            <person name="Albersmeier A."/>
            <person name="Kalinowski J."/>
            <person name="Ruckert C."/>
        </authorList>
    </citation>
    <scope>NUCLEOTIDE SEQUENCE</scope>
    <source>
        <strain evidence="7">KCTC 32513</strain>
    </source>
</reference>
<organism evidence="7 8">
    <name type="scientific">Algimonas arctica</name>
    <dbReference type="NCBI Taxonomy" id="1479486"/>
    <lineage>
        <taxon>Bacteria</taxon>
        <taxon>Pseudomonadati</taxon>
        <taxon>Pseudomonadota</taxon>
        <taxon>Alphaproteobacteria</taxon>
        <taxon>Maricaulales</taxon>
        <taxon>Robiginitomaculaceae</taxon>
        <taxon>Algimonas</taxon>
    </lineage>
</organism>
<dbReference type="InterPro" id="IPR017853">
    <property type="entry name" value="GH"/>
</dbReference>
<protein>
    <recommendedName>
        <fullName evidence="3">beta-N-acetylhexosaminidase</fullName>
        <ecNumber evidence="3">3.2.1.52</ecNumber>
    </recommendedName>
</protein>
<dbReference type="SUPFAM" id="SSF51445">
    <property type="entry name" value="(Trans)glycosidases"/>
    <property type="match status" value="1"/>
</dbReference>
<dbReference type="RefSeq" id="WP_189494508.1">
    <property type="nucleotide sequence ID" value="NZ_BMZH01000001.1"/>
</dbReference>
<sequence>MSQLAAILGLSGPRLTVSEKTFFRDADPWGFILFSRNVDNPDQIYRLCSDLRNAVGRDALVFVDQEGGRVQRLKAPHWRAYPTGATYASLYNDDEETGKRATFLGHRLIADDLRAVGITADCAPVLDLPQPGSDPIISDRALGDRTDQIIDLAHAAMSGLMQGGVAPVVKHIPGHGRATVDSHLSLPRIDTSRALLERTDFVPFRKLADAPMAMTAHAVYTVVDDQPVTTSASALKDLIRDSIGFDGLLMSDDLDMKALSGHSLVSKTEAALSAGCDIALQCSGQMPDMIDVAKGCKPLEGKALERAKIAENSTNYAENYDREEAEAEFDSILSPFV</sequence>
<gene>
    <name evidence="7" type="ORF">GCM10009069_02340</name>
</gene>
<dbReference type="GO" id="GO:0009254">
    <property type="term" value="P:peptidoglycan turnover"/>
    <property type="evidence" value="ECO:0007669"/>
    <property type="project" value="TreeGrafter"/>
</dbReference>
<reference evidence="7" key="2">
    <citation type="submission" date="2020-09" db="EMBL/GenBank/DDBJ databases">
        <authorList>
            <person name="Sun Q."/>
            <person name="Kim S."/>
        </authorList>
    </citation>
    <scope>NUCLEOTIDE SEQUENCE</scope>
    <source>
        <strain evidence="7">KCTC 32513</strain>
    </source>
</reference>
<dbReference type="AlphaFoldDB" id="A0A8J3CPZ7"/>
<evidence type="ECO:0000256" key="5">
    <source>
        <dbReference type="ARBA" id="ARBA00023295"/>
    </source>
</evidence>
<feature type="domain" description="Glycoside hydrolase family 3 N-terminal" evidence="6">
    <location>
        <begin position="30"/>
        <end position="288"/>
    </location>
</feature>
<evidence type="ECO:0000256" key="1">
    <source>
        <dbReference type="ARBA" id="ARBA00001231"/>
    </source>
</evidence>
<dbReference type="NCBIfam" id="NF003740">
    <property type="entry name" value="PRK05337.1"/>
    <property type="match status" value="1"/>
</dbReference>
<evidence type="ECO:0000259" key="6">
    <source>
        <dbReference type="Pfam" id="PF00933"/>
    </source>
</evidence>
<name>A0A8J3CPZ7_9PROT</name>
<accession>A0A8J3CPZ7</accession>
<dbReference type="Proteomes" id="UP000634004">
    <property type="component" value="Unassembled WGS sequence"/>
</dbReference>
<evidence type="ECO:0000256" key="2">
    <source>
        <dbReference type="ARBA" id="ARBA00005336"/>
    </source>
</evidence>
<comment type="caution">
    <text evidence="7">The sequence shown here is derived from an EMBL/GenBank/DDBJ whole genome shotgun (WGS) entry which is preliminary data.</text>
</comment>
<proteinExistence type="inferred from homology"/>
<keyword evidence="4 7" id="KW-0378">Hydrolase</keyword>
<dbReference type="Pfam" id="PF00933">
    <property type="entry name" value="Glyco_hydro_3"/>
    <property type="match status" value="1"/>
</dbReference>
<dbReference type="PANTHER" id="PTHR30480">
    <property type="entry name" value="BETA-HEXOSAMINIDASE-RELATED"/>
    <property type="match status" value="1"/>
</dbReference>
<evidence type="ECO:0000313" key="7">
    <source>
        <dbReference type="EMBL" id="GHA82681.1"/>
    </source>
</evidence>
<dbReference type="PANTHER" id="PTHR30480:SF13">
    <property type="entry name" value="BETA-HEXOSAMINIDASE"/>
    <property type="match status" value="1"/>
</dbReference>
<evidence type="ECO:0000256" key="3">
    <source>
        <dbReference type="ARBA" id="ARBA00012663"/>
    </source>
</evidence>
<keyword evidence="5" id="KW-0326">Glycosidase</keyword>
<evidence type="ECO:0000256" key="4">
    <source>
        <dbReference type="ARBA" id="ARBA00022801"/>
    </source>
</evidence>
<dbReference type="GO" id="GO:0005975">
    <property type="term" value="P:carbohydrate metabolic process"/>
    <property type="evidence" value="ECO:0007669"/>
    <property type="project" value="InterPro"/>
</dbReference>
<dbReference type="EC" id="3.2.1.52" evidence="3"/>
<dbReference type="InterPro" id="IPR050226">
    <property type="entry name" value="NagZ_Beta-hexosaminidase"/>
</dbReference>
<dbReference type="Gene3D" id="3.20.20.300">
    <property type="entry name" value="Glycoside hydrolase, family 3, N-terminal domain"/>
    <property type="match status" value="1"/>
</dbReference>
<dbReference type="EMBL" id="BMZH01000001">
    <property type="protein sequence ID" value="GHA82681.1"/>
    <property type="molecule type" value="Genomic_DNA"/>
</dbReference>
<comment type="catalytic activity">
    <reaction evidence="1">
        <text>Hydrolysis of terminal non-reducing N-acetyl-D-hexosamine residues in N-acetyl-beta-D-hexosaminides.</text>
        <dbReference type="EC" id="3.2.1.52"/>
    </reaction>
</comment>
<comment type="similarity">
    <text evidence="2">Belongs to the glycosyl hydrolase 3 family.</text>
</comment>